<name>A0A2Z6AZZ6_9BACT</name>
<accession>A0A2Z6AZZ6</accession>
<evidence type="ECO:0000313" key="4">
    <source>
        <dbReference type="EMBL" id="BBD08696.1"/>
    </source>
</evidence>
<evidence type="ECO:0000259" key="3">
    <source>
        <dbReference type="Pfam" id="PF07007"/>
    </source>
</evidence>
<dbReference type="KEGG" id="dfl:DFE_1970"/>
<sequence length="427" mass="46698">MKMLRLLMCFVWFGVVVQVMPASAQTKDNSSSRVSGLVDCGGELSPADRMHCENVQLDAADDDLNRIYRTLMEVLDKDARAMLLDGQRGWLKYRDKNFELFSSAASPGGQQGMAEQIHILRELTEARVRELENLYRLFQNSGLLAVAPDAVALEDEPAPHSDTATDLEAGDPIEFVDTGTVPETSQPEGAFSGSESDEAGQDTAGENGVPITPEKPRGRIILNGKVVQLPGTIQPDPEGKLVVIEPSSPTDRSAPAEQPKPAESAASEDLTVMIEQEPVSPLLPAAPEVSEAEDSVVPKTEVKSQAGLKKLLGRHPLRLQWLSGDPIGEAWIEDRGGVYWLSGSQGREGHELLIDGRISTVRKDNFTFHGTVTTTLGFLNEGKPCVRQGRMWFVRKDGRPFWRLQSITNPCSGVSDYIDIYVDFSGE</sequence>
<keyword evidence="2" id="KW-0732">Signal</keyword>
<feature type="chain" id="PRO_5016295471" description="Lysozyme inhibitor LprI-like N-terminal domain-containing protein" evidence="2">
    <location>
        <begin position="25"/>
        <end position="427"/>
    </location>
</feature>
<evidence type="ECO:0000313" key="5">
    <source>
        <dbReference type="Proteomes" id="UP000269883"/>
    </source>
</evidence>
<proteinExistence type="predicted"/>
<dbReference type="Gene3D" id="1.20.1270.180">
    <property type="match status" value="1"/>
</dbReference>
<evidence type="ECO:0000256" key="1">
    <source>
        <dbReference type="SAM" id="MobiDB-lite"/>
    </source>
</evidence>
<protein>
    <recommendedName>
        <fullName evidence="3">Lysozyme inhibitor LprI-like N-terminal domain-containing protein</fullName>
    </recommendedName>
</protein>
<keyword evidence="5" id="KW-1185">Reference proteome</keyword>
<evidence type="ECO:0000256" key="2">
    <source>
        <dbReference type="SAM" id="SignalP"/>
    </source>
</evidence>
<feature type="domain" description="Lysozyme inhibitor LprI-like N-terminal" evidence="3">
    <location>
        <begin position="50"/>
        <end position="131"/>
    </location>
</feature>
<dbReference type="EMBL" id="AP017378">
    <property type="protein sequence ID" value="BBD08696.1"/>
    <property type="molecule type" value="Genomic_DNA"/>
</dbReference>
<reference evidence="4 5" key="1">
    <citation type="journal article" date="2018" name="Sci. Adv.">
        <title>Multi-heme cytochromes provide a pathway for survival in energy-limited environments.</title>
        <authorList>
            <person name="Deng X."/>
            <person name="Dohmae N."/>
            <person name="Nealson K.H."/>
            <person name="Hashimoto K."/>
            <person name="Okamoto A."/>
        </authorList>
    </citation>
    <scope>NUCLEOTIDE SEQUENCE [LARGE SCALE GENOMIC DNA]</scope>
    <source>
        <strain evidence="4 5">IS5</strain>
    </source>
</reference>
<dbReference type="Pfam" id="PF07007">
    <property type="entry name" value="LprI"/>
    <property type="match status" value="1"/>
</dbReference>
<feature type="region of interest" description="Disordered" evidence="1">
    <location>
        <begin position="155"/>
        <end position="217"/>
    </location>
</feature>
<dbReference type="InterPro" id="IPR009739">
    <property type="entry name" value="LprI-like_N"/>
</dbReference>
<feature type="region of interest" description="Disordered" evidence="1">
    <location>
        <begin position="230"/>
        <end position="266"/>
    </location>
</feature>
<dbReference type="AlphaFoldDB" id="A0A2Z6AZZ6"/>
<dbReference type="Proteomes" id="UP000269883">
    <property type="component" value="Chromosome"/>
</dbReference>
<feature type="signal peptide" evidence="2">
    <location>
        <begin position="1"/>
        <end position="24"/>
    </location>
</feature>
<gene>
    <name evidence="4" type="ORF">DFE_1970</name>
</gene>
<organism evidence="4 5">
    <name type="scientific">Desulfovibrio ferrophilus</name>
    <dbReference type="NCBI Taxonomy" id="241368"/>
    <lineage>
        <taxon>Bacteria</taxon>
        <taxon>Pseudomonadati</taxon>
        <taxon>Thermodesulfobacteriota</taxon>
        <taxon>Desulfovibrionia</taxon>
        <taxon>Desulfovibrionales</taxon>
        <taxon>Desulfovibrionaceae</taxon>
        <taxon>Desulfovibrio</taxon>
    </lineage>
</organism>